<protein>
    <submittedName>
        <fullName evidence="3">Uncharacterized protein</fullName>
    </submittedName>
</protein>
<dbReference type="AlphaFoldDB" id="A0A166AVI6"/>
<evidence type="ECO:0000313" key="4">
    <source>
        <dbReference type="Proteomes" id="UP000076532"/>
    </source>
</evidence>
<dbReference type="PANTHER" id="PTHR34391">
    <property type="entry name" value="UPF0658 GOLGI APPARATUS MEMBRANE PROTEIN C1952.10C-RELATED"/>
    <property type="match status" value="1"/>
</dbReference>
<dbReference type="GO" id="GO:0005794">
    <property type="term" value="C:Golgi apparatus"/>
    <property type="evidence" value="ECO:0007669"/>
    <property type="project" value="TreeGrafter"/>
</dbReference>
<feature type="region of interest" description="Disordered" evidence="1">
    <location>
        <begin position="373"/>
        <end position="406"/>
    </location>
</feature>
<reference evidence="3 4" key="1">
    <citation type="journal article" date="2016" name="Mol. Biol. Evol.">
        <title>Comparative Genomics of Early-Diverging Mushroom-Forming Fungi Provides Insights into the Origins of Lignocellulose Decay Capabilities.</title>
        <authorList>
            <person name="Nagy L.G."/>
            <person name="Riley R."/>
            <person name="Tritt A."/>
            <person name="Adam C."/>
            <person name="Daum C."/>
            <person name="Floudas D."/>
            <person name="Sun H."/>
            <person name="Yadav J.S."/>
            <person name="Pangilinan J."/>
            <person name="Larsson K.H."/>
            <person name="Matsuura K."/>
            <person name="Barry K."/>
            <person name="Labutti K."/>
            <person name="Kuo R."/>
            <person name="Ohm R.A."/>
            <person name="Bhattacharya S.S."/>
            <person name="Shirouzu T."/>
            <person name="Yoshinaga Y."/>
            <person name="Martin F.M."/>
            <person name="Grigoriev I.V."/>
            <person name="Hibbett D.S."/>
        </authorList>
    </citation>
    <scope>NUCLEOTIDE SEQUENCE [LARGE SCALE GENOMIC DNA]</scope>
    <source>
        <strain evidence="3 4">CBS 109695</strain>
    </source>
</reference>
<keyword evidence="4" id="KW-1185">Reference proteome</keyword>
<name>A0A166AVI6_9AGAM</name>
<dbReference type="PANTHER" id="PTHR34391:SF1">
    <property type="entry name" value="UPF0658 GOLGI APPARATUS MEMBRANE PROTEIN C1952.10C-RELATED"/>
    <property type="match status" value="1"/>
</dbReference>
<accession>A0A166AVI6</accession>
<evidence type="ECO:0000256" key="2">
    <source>
        <dbReference type="SAM" id="Phobius"/>
    </source>
</evidence>
<feature type="transmembrane region" description="Helical" evidence="2">
    <location>
        <begin position="127"/>
        <end position="146"/>
    </location>
</feature>
<dbReference type="OrthoDB" id="2448307at2759"/>
<keyword evidence="2" id="KW-0812">Transmembrane</keyword>
<feature type="transmembrane region" description="Helical" evidence="2">
    <location>
        <begin position="102"/>
        <end position="121"/>
    </location>
</feature>
<feature type="transmembrane region" description="Helical" evidence="2">
    <location>
        <begin position="230"/>
        <end position="257"/>
    </location>
</feature>
<feature type="transmembrane region" description="Helical" evidence="2">
    <location>
        <begin position="291"/>
        <end position="309"/>
    </location>
</feature>
<feature type="transmembrane region" description="Helical" evidence="2">
    <location>
        <begin position="264"/>
        <end position="285"/>
    </location>
</feature>
<evidence type="ECO:0000256" key="1">
    <source>
        <dbReference type="SAM" id="MobiDB-lite"/>
    </source>
</evidence>
<keyword evidence="2" id="KW-0472">Membrane</keyword>
<feature type="transmembrane region" description="Helical" evidence="2">
    <location>
        <begin position="64"/>
        <end position="90"/>
    </location>
</feature>
<evidence type="ECO:0000313" key="3">
    <source>
        <dbReference type="EMBL" id="KZP12003.1"/>
    </source>
</evidence>
<organism evidence="3 4">
    <name type="scientific">Athelia psychrophila</name>
    <dbReference type="NCBI Taxonomy" id="1759441"/>
    <lineage>
        <taxon>Eukaryota</taxon>
        <taxon>Fungi</taxon>
        <taxon>Dikarya</taxon>
        <taxon>Basidiomycota</taxon>
        <taxon>Agaricomycotina</taxon>
        <taxon>Agaricomycetes</taxon>
        <taxon>Agaricomycetidae</taxon>
        <taxon>Atheliales</taxon>
        <taxon>Atheliaceae</taxon>
        <taxon>Athelia</taxon>
    </lineage>
</organism>
<dbReference type="InterPro" id="IPR040410">
    <property type="entry name" value="UPF0658_Golgi"/>
</dbReference>
<dbReference type="EMBL" id="KV417654">
    <property type="protein sequence ID" value="KZP12003.1"/>
    <property type="molecule type" value="Genomic_DNA"/>
</dbReference>
<feature type="transmembrane region" description="Helical" evidence="2">
    <location>
        <begin position="184"/>
        <end position="203"/>
    </location>
</feature>
<sequence length="406" mass="45011">MSETAGSRAAHCRRTEGSACQIKPRLLDGSQLAPFVLFHHLLSAGPFAQMAIEPLLGTRAQRMFVGSIIVQGIVVLVMVGLVFGFVDEYVTFNTPRYKTLPCYLALFALAEVFELMMAFDALRLRNIIQLIGIMIFHAGLVVMAALQIHQTRDALLNPATCAADPKSYVQCSGSGTLINKVQPFLIVVPIVLAAAWVLIAFWIRELYSEFGWAIFHVVGANPKAKTQYQFYQVMICLLKFDFFAFTGVTMQLLIVVLNTHSAEFGVTIAAIPCVLLALAFCGYALQREIKWMMTVSLALMLAAMGYFLYKLVRFYQPYIDRPNPYQTVRATLTVFTIAAFLLLFATFAIGLRCFADFDKGLVEAKSHDVTNNNYLSGMPSPGRGNMSERQSSYMGGAPVQPRISIE</sequence>
<keyword evidence="2" id="KW-1133">Transmembrane helix</keyword>
<dbReference type="Proteomes" id="UP000076532">
    <property type="component" value="Unassembled WGS sequence"/>
</dbReference>
<proteinExistence type="predicted"/>
<gene>
    <name evidence="3" type="ORF">FIBSPDRAFT_799656</name>
</gene>
<feature type="transmembrane region" description="Helical" evidence="2">
    <location>
        <begin position="330"/>
        <end position="351"/>
    </location>
</feature>